<comment type="catalytic activity">
    <reaction evidence="5">
        <text>hydrogencarbonate + NH4(+) + ATP = carbamoyl phosphate + ADP + H2O + H(+)</text>
        <dbReference type="Rhea" id="RHEA:10152"/>
        <dbReference type="ChEBI" id="CHEBI:15377"/>
        <dbReference type="ChEBI" id="CHEBI:15378"/>
        <dbReference type="ChEBI" id="CHEBI:17544"/>
        <dbReference type="ChEBI" id="CHEBI:28938"/>
        <dbReference type="ChEBI" id="CHEBI:30616"/>
        <dbReference type="ChEBI" id="CHEBI:58228"/>
        <dbReference type="ChEBI" id="CHEBI:456216"/>
        <dbReference type="EC" id="2.7.2.2"/>
    </reaction>
</comment>
<keyword evidence="3 6" id="KW-0808">Transferase</keyword>
<accession>A0A3S5Y081</accession>
<dbReference type="GO" id="GO:0019546">
    <property type="term" value="P:L-arginine deiminase pathway"/>
    <property type="evidence" value="ECO:0007669"/>
    <property type="project" value="TreeGrafter"/>
</dbReference>
<dbReference type="GO" id="GO:0005829">
    <property type="term" value="C:cytosol"/>
    <property type="evidence" value="ECO:0007669"/>
    <property type="project" value="TreeGrafter"/>
</dbReference>
<evidence type="ECO:0000256" key="4">
    <source>
        <dbReference type="ARBA" id="ARBA00022777"/>
    </source>
</evidence>
<dbReference type="NCBIfam" id="NF009007">
    <property type="entry name" value="PRK12352.1"/>
    <property type="match status" value="1"/>
</dbReference>
<evidence type="ECO:0000256" key="5">
    <source>
        <dbReference type="ARBA" id="ARBA00048467"/>
    </source>
</evidence>
<dbReference type="PANTHER" id="PTHR30409:SF1">
    <property type="entry name" value="CARBAMATE KINASE-RELATED"/>
    <property type="match status" value="1"/>
</dbReference>
<dbReference type="Pfam" id="PF00696">
    <property type="entry name" value="AA_kinase"/>
    <property type="match status" value="1"/>
</dbReference>
<dbReference type="RefSeq" id="WP_099651256.1">
    <property type="nucleotide sequence ID" value="NZ_CP024411.1"/>
</dbReference>
<evidence type="ECO:0000256" key="2">
    <source>
        <dbReference type="ARBA" id="ARBA00013070"/>
    </source>
</evidence>
<sequence>MAKIVVAIGGNALGNNPEEQKLIVKNTAKHLVDFIEQNNDLIIVHGNGPQVGMINNGFEVANKTDEKNPIVDFPECGAMSQGYIGYHLQQAITNELNIRKIKKSVASIVTQTLVDKNDLAFKDPTKPIGSFMDEQTAKKMASLNNWNVKEDAGRGWRRVIASPKPISIIEKNMISKLVDDGFILIAAGGGGVPVIEENNFIQGVAAVIDKDFAAAKIAELCNADSLIILTAVDRVLINYNKANQSSIKEMNIKLAEQYILENQFASGSMLPKVQAAMAFVKSSNGKPAYIGSLDKVAAVLKGESGTKITK</sequence>
<protein>
    <recommendedName>
        <fullName evidence="2 6">Carbamate kinase</fullName>
    </recommendedName>
</protein>
<organism evidence="8 9">
    <name type="scientific">Mesoplasma entomophilum</name>
    <dbReference type="NCBI Taxonomy" id="2149"/>
    <lineage>
        <taxon>Bacteria</taxon>
        <taxon>Bacillati</taxon>
        <taxon>Mycoplasmatota</taxon>
        <taxon>Mollicutes</taxon>
        <taxon>Entomoplasmatales</taxon>
        <taxon>Entomoplasmataceae</taxon>
        <taxon>Mesoplasma</taxon>
    </lineage>
</organism>
<dbReference type="PIRSF" id="PIRSF000723">
    <property type="entry name" value="Carbamate_kin"/>
    <property type="match status" value="1"/>
</dbReference>
<dbReference type="EMBL" id="CP024411">
    <property type="protein sequence ID" value="ATQ35579.1"/>
    <property type="molecule type" value="Genomic_DNA"/>
</dbReference>
<dbReference type="CDD" id="cd04235">
    <property type="entry name" value="AAK_CK"/>
    <property type="match status" value="1"/>
</dbReference>
<dbReference type="Gene3D" id="3.40.1160.10">
    <property type="entry name" value="Acetylglutamate kinase-like"/>
    <property type="match status" value="1"/>
</dbReference>
<evidence type="ECO:0000256" key="1">
    <source>
        <dbReference type="ARBA" id="ARBA00011066"/>
    </source>
</evidence>
<dbReference type="SUPFAM" id="SSF53633">
    <property type="entry name" value="Carbamate kinase-like"/>
    <property type="match status" value="1"/>
</dbReference>
<proteinExistence type="inferred from homology"/>
<evidence type="ECO:0000256" key="3">
    <source>
        <dbReference type="ARBA" id="ARBA00022679"/>
    </source>
</evidence>
<dbReference type="Proteomes" id="UP000232226">
    <property type="component" value="Chromosome"/>
</dbReference>
<dbReference type="InterPro" id="IPR001048">
    <property type="entry name" value="Asp/Glu/Uridylate_kinase"/>
</dbReference>
<reference evidence="8 9" key="1">
    <citation type="submission" date="2017-10" db="EMBL/GenBank/DDBJ databases">
        <title>Complete Genome Sequence of Mesoplasma entomophilum.</title>
        <authorList>
            <person name="Knight T.F."/>
            <person name="Citino T."/>
            <person name="Rubinstein R."/>
            <person name="Neuschaefer Z."/>
        </authorList>
    </citation>
    <scope>NUCLEOTIDE SEQUENCE [LARGE SCALE GENOMIC DNA]</scope>
    <source>
        <strain evidence="8 9">TAC</strain>
    </source>
</reference>
<keyword evidence="4 6" id="KW-0418">Kinase</keyword>
<dbReference type="GO" id="GO:0008804">
    <property type="term" value="F:carbamate kinase activity"/>
    <property type="evidence" value="ECO:0007669"/>
    <property type="project" value="UniProtKB-EC"/>
</dbReference>
<dbReference type="PANTHER" id="PTHR30409">
    <property type="entry name" value="CARBAMATE KINASE"/>
    <property type="match status" value="1"/>
</dbReference>
<dbReference type="PRINTS" id="PR01469">
    <property type="entry name" value="CARBMTKINASE"/>
</dbReference>
<evidence type="ECO:0000313" key="9">
    <source>
        <dbReference type="Proteomes" id="UP000232226"/>
    </source>
</evidence>
<comment type="similarity">
    <text evidence="1 6">Belongs to the carbamate kinase family.</text>
</comment>
<feature type="domain" description="Aspartate/glutamate/uridylate kinase" evidence="7">
    <location>
        <begin position="3"/>
        <end position="291"/>
    </location>
</feature>
<evidence type="ECO:0000313" key="8">
    <source>
        <dbReference type="EMBL" id="ATQ35579.1"/>
    </source>
</evidence>
<dbReference type="KEGG" id="ment:CS528_02285"/>
<dbReference type="InterPro" id="IPR003964">
    <property type="entry name" value="Carb_kinase"/>
</dbReference>
<keyword evidence="9" id="KW-1185">Reference proteome</keyword>
<name>A0A3S5Y081_9MOLU</name>
<evidence type="ECO:0000259" key="7">
    <source>
        <dbReference type="Pfam" id="PF00696"/>
    </source>
</evidence>
<dbReference type="AlphaFoldDB" id="A0A3S5Y081"/>
<evidence type="ECO:0000256" key="6">
    <source>
        <dbReference type="PIRNR" id="PIRNR000723"/>
    </source>
</evidence>
<dbReference type="FunFam" id="3.40.1160.10:FF:000007">
    <property type="entry name" value="Carbamate kinase"/>
    <property type="match status" value="1"/>
</dbReference>
<dbReference type="InterPro" id="IPR036393">
    <property type="entry name" value="AceGlu_kinase-like_sf"/>
</dbReference>
<gene>
    <name evidence="8" type="ORF">CS528_02285</name>
</gene>